<dbReference type="EMBL" id="OZ034822">
    <property type="protein sequence ID" value="CAL1414966.1"/>
    <property type="molecule type" value="Genomic_DNA"/>
</dbReference>
<feature type="domain" description="C2H2-type" evidence="2">
    <location>
        <begin position="178"/>
        <end position="201"/>
    </location>
</feature>
<dbReference type="Pfam" id="PF12874">
    <property type="entry name" value="zf-met"/>
    <property type="match status" value="1"/>
</dbReference>
<dbReference type="InterPro" id="IPR013087">
    <property type="entry name" value="Znf_C2H2_type"/>
</dbReference>
<keyword evidence="4" id="KW-1185">Reference proteome</keyword>
<dbReference type="Gene3D" id="3.30.160.60">
    <property type="entry name" value="Classic Zinc Finger"/>
    <property type="match status" value="1"/>
</dbReference>
<dbReference type="AlphaFoldDB" id="A0AAV2GW01"/>
<reference evidence="3 4" key="1">
    <citation type="submission" date="2024-04" db="EMBL/GenBank/DDBJ databases">
        <authorList>
            <person name="Fracassetti M."/>
        </authorList>
    </citation>
    <scope>NUCLEOTIDE SEQUENCE [LARGE SCALE GENOMIC DNA]</scope>
</reference>
<organism evidence="3 4">
    <name type="scientific">Linum trigynum</name>
    <dbReference type="NCBI Taxonomy" id="586398"/>
    <lineage>
        <taxon>Eukaryota</taxon>
        <taxon>Viridiplantae</taxon>
        <taxon>Streptophyta</taxon>
        <taxon>Embryophyta</taxon>
        <taxon>Tracheophyta</taxon>
        <taxon>Spermatophyta</taxon>
        <taxon>Magnoliopsida</taxon>
        <taxon>eudicotyledons</taxon>
        <taxon>Gunneridae</taxon>
        <taxon>Pentapetalae</taxon>
        <taxon>rosids</taxon>
        <taxon>fabids</taxon>
        <taxon>Malpighiales</taxon>
        <taxon>Linaceae</taxon>
        <taxon>Linum</taxon>
    </lineage>
</organism>
<feature type="region of interest" description="Disordered" evidence="1">
    <location>
        <begin position="196"/>
        <end position="233"/>
    </location>
</feature>
<dbReference type="InterPro" id="IPR036236">
    <property type="entry name" value="Znf_C2H2_sf"/>
</dbReference>
<sequence>MEFRYRAGDRRSPPGESSFHGPSHFAAAVPHPAIRGVPPSVQLMTDETLHRELEKARVWQEILAEEIERRKEVMRAVLRRQMIGERDPEPSISHVAVDGGVGRLTYPVRPPERRFIIPSPIPTTPEVRPPSASVAEPNKAEKVPDRIRDLGQENKNSDLGGWKHEEFEAGEKPKEDLRCVVCQVSATSHKQMIEHLAGKQHEAKSRYLVGRTGKRVGSQMQKNHGKREKFSRK</sequence>
<dbReference type="Proteomes" id="UP001497516">
    <property type="component" value="Chromosome 9"/>
</dbReference>
<evidence type="ECO:0000256" key="1">
    <source>
        <dbReference type="SAM" id="MobiDB-lite"/>
    </source>
</evidence>
<feature type="region of interest" description="Disordered" evidence="1">
    <location>
        <begin position="115"/>
        <end position="141"/>
    </location>
</feature>
<accession>A0AAV2GW01</accession>
<feature type="compositionally biased region" description="Basic residues" evidence="1">
    <location>
        <begin position="223"/>
        <end position="233"/>
    </location>
</feature>
<proteinExistence type="predicted"/>
<feature type="compositionally biased region" description="Basic and acidic residues" evidence="1">
    <location>
        <begin position="1"/>
        <end position="13"/>
    </location>
</feature>
<gene>
    <name evidence="3" type="ORF">LTRI10_LOCUS54095</name>
</gene>
<feature type="region of interest" description="Disordered" evidence="1">
    <location>
        <begin position="1"/>
        <end position="27"/>
    </location>
</feature>
<name>A0AAV2GW01_9ROSI</name>
<evidence type="ECO:0000313" key="4">
    <source>
        <dbReference type="Proteomes" id="UP001497516"/>
    </source>
</evidence>
<evidence type="ECO:0000259" key="2">
    <source>
        <dbReference type="Pfam" id="PF12874"/>
    </source>
</evidence>
<dbReference type="SUPFAM" id="SSF57667">
    <property type="entry name" value="beta-beta-alpha zinc fingers"/>
    <property type="match status" value="1"/>
</dbReference>
<dbReference type="PANTHER" id="PTHR47487:SF22">
    <property type="entry name" value="ZINC FINGER HOMEOBOX PROTEIN 4-LIKE ISOFORM X1"/>
    <property type="match status" value="1"/>
</dbReference>
<protein>
    <recommendedName>
        <fullName evidence="2">C2H2-type domain-containing protein</fullName>
    </recommendedName>
</protein>
<dbReference type="PANTHER" id="PTHR47487">
    <property type="entry name" value="OS06G0651300 PROTEIN-RELATED"/>
    <property type="match status" value="1"/>
</dbReference>
<evidence type="ECO:0000313" key="3">
    <source>
        <dbReference type="EMBL" id="CAL1414966.1"/>
    </source>
</evidence>
<feature type="compositionally biased region" description="Basic and acidic residues" evidence="1">
    <location>
        <begin position="196"/>
        <end position="205"/>
    </location>
</feature>